<evidence type="ECO:0000313" key="1">
    <source>
        <dbReference type="EMBL" id="KAK3238211.1"/>
    </source>
</evidence>
<dbReference type="Proteomes" id="UP001190700">
    <property type="component" value="Unassembled WGS sequence"/>
</dbReference>
<reference evidence="2 3" key="1">
    <citation type="journal article" date="2015" name="Genome Biol. Evol.">
        <title>Comparative Genomics of a Bacterivorous Green Alga Reveals Evolutionary Causalities and Consequences of Phago-Mixotrophic Mode of Nutrition.</title>
        <authorList>
            <person name="Burns J.A."/>
            <person name="Paasch A."/>
            <person name="Narechania A."/>
            <person name="Kim E."/>
        </authorList>
    </citation>
    <scope>NUCLEOTIDE SEQUENCE [LARGE SCALE GENOMIC DNA]</scope>
    <source>
        <strain evidence="2">PLY_AMNH</strain>
    </source>
</reference>
<gene>
    <name evidence="2" type="ORF">CYMTET_27297</name>
    <name evidence="1" type="ORF">CYMTET_51763</name>
</gene>
<dbReference type="AlphaFoldDB" id="A0AAE0FQM9"/>
<proteinExistence type="predicted"/>
<evidence type="ECO:0000313" key="3">
    <source>
        <dbReference type="Proteomes" id="UP001190700"/>
    </source>
</evidence>
<organism evidence="2 3">
    <name type="scientific">Cymbomonas tetramitiformis</name>
    <dbReference type="NCBI Taxonomy" id="36881"/>
    <lineage>
        <taxon>Eukaryota</taxon>
        <taxon>Viridiplantae</taxon>
        <taxon>Chlorophyta</taxon>
        <taxon>Pyramimonadophyceae</taxon>
        <taxon>Pyramimonadales</taxon>
        <taxon>Pyramimonadaceae</taxon>
        <taxon>Cymbomonas</taxon>
    </lineage>
</organism>
<reference evidence="2" key="2">
    <citation type="submission" date="2023-06" db="EMBL/GenBank/DDBJ databases">
        <title>Long-read-based genome assembly of the green algal bacterivore Cymbomonas tetramitiformis.</title>
        <authorList>
            <person name="Gyaltshen Y."/>
            <person name="Rozenberg A."/>
            <person name="Paasch A."/>
            <person name="Burns J.A."/>
            <person name="Warring S."/>
            <person name="Larson R."/>
            <person name="Maurer-Alcala X."/>
            <person name="Dacks J."/>
            <person name="Kim E."/>
        </authorList>
    </citation>
    <scope>NUCLEOTIDE SEQUENCE</scope>
    <source>
        <strain evidence="2">PLY_AMNH</strain>
    </source>
</reference>
<comment type="caution">
    <text evidence="2">The sequence shown here is derived from an EMBL/GenBank/DDBJ whole genome shotgun (WGS) entry which is preliminary data.</text>
</comment>
<dbReference type="EMBL" id="LGRX02014925">
    <property type="protein sequence ID" value="KAK3263933.1"/>
    <property type="molecule type" value="Genomic_DNA"/>
</dbReference>
<keyword evidence="3" id="KW-1185">Reference proteome</keyword>
<protein>
    <submittedName>
        <fullName evidence="2">Uncharacterized protein</fullName>
    </submittedName>
</protein>
<sequence length="70" mass="7746">MKIEPGAINRQKEARDISAIVRGPRQHDGEVIPDLSFVREAFRLVVTSALSLLCGAHTRKVVARVNHAPF</sequence>
<name>A0AAE0FQM9_9CHLO</name>
<accession>A0AAE0FQM9</accession>
<dbReference type="EMBL" id="LGRX02034300">
    <property type="protein sequence ID" value="KAK3238211.1"/>
    <property type="molecule type" value="Genomic_DNA"/>
</dbReference>
<evidence type="ECO:0000313" key="2">
    <source>
        <dbReference type="EMBL" id="KAK3263933.1"/>
    </source>
</evidence>